<dbReference type="RefSeq" id="WP_087332214.1">
    <property type="nucleotide sequence ID" value="NZ_DAWEHH010000011.1"/>
</dbReference>
<reference evidence="3" key="1">
    <citation type="submission" date="2017-04" db="EMBL/GenBank/DDBJ databases">
        <title>Function of individual gut microbiota members based on whole genome sequencing of pure cultures obtained from chicken caecum.</title>
        <authorList>
            <person name="Medvecky M."/>
            <person name="Cejkova D."/>
            <person name="Polansky O."/>
            <person name="Karasova D."/>
            <person name="Kubasova T."/>
            <person name="Cizek A."/>
            <person name="Rychlik I."/>
        </authorList>
    </citation>
    <scope>NUCLEOTIDE SEQUENCE [LARGE SCALE GENOMIC DNA]</scope>
    <source>
        <strain evidence="3">An67</strain>
    </source>
</reference>
<evidence type="ECO:0000259" key="1">
    <source>
        <dbReference type="Pfam" id="PF12728"/>
    </source>
</evidence>
<sequence length="108" mass="12024">MQQNSFTPSDSVLIHGITLNDVERLFNTINEIDSKISKVLENIPRPPQQAASGLYKRREAAKKLGVSLVTLDTWAKAGIIHSRKIGTRIYYTQKDMDEALKIVGGNAK</sequence>
<evidence type="ECO:0000313" key="2">
    <source>
        <dbReference type="EMBL" id="OUN56139.1"/>
    </source>
</evidence>
<proteinExistence type="predicted"/>
<organism evidence="2 3">
    <name type="scientific">Bacteroides uniformis</name>
    <dbReference type="NCBI Taxonomy" id="820"/>
    <lineage>
        <taxon>Bacteria</taxon>
        <taxon>Pseudomonadati</taxon>
        <taxon>Bacteroidota</taxon>
        <taxon>Bacteroidia</taxon>
        <taxon>Bacteroidales</taxon>
        <taxon>Bacteroidaceae</taxon>
        <taxon>Bacteroides</taxon>
    </lineage>
</organism>
<accession>A0A1Y3VC70</accession>
<dbReference type="AlphaFoldDB" id="A0A1Y3VC70"/>
<feature type="domain" description="Helix-turn-helix" evidence="1">
    <location>
        <begin position="55"/>
        <end position="100"/>
    </location>
</feature>
<protein>
    <recommendedName>
        <fullName evidence="1">Helix-turn-helix domain-containing protein</fullName>
    </recommendedName>
</protein>
<dbReference type="Gene3D" id="1.10.1660.10">
    <property type="match status" value="1"/>
</dbReference>
<dbReference type="InterPro" id="IPR009061">
    <property type="entry name" value="DNA-bd_dom_put_sf"/>
</dbReference>
<dbReference type="EMBL" id="NFHS01000002">
    <property type="protein sequence ID" value="OUN56139.1"/>
    <property type="molecule type" value="Genomic_DNA"/>
</dbReference>
<dbReference type="Proteomes" id="UP000196329">
    <property type="component" value="Unassembled WGS sequence"/>
</dbReference>
<dbReference type="Pfam" id="PF12728">
    <property type="entry name" value="HTH_17"/>
    <property type="match status" value="1"/>
</dbReference>
<dbReference type="SUPFAM" id="SSF46955">
    <property type="entry name" value="Putative DNA-binding domain"/>
    <property type="match status" value="1"/>
</dbReference>
<dbReference type="InterPro" id="IPR041657">
    <property type="entry name" value="HTH_17"/>
</dbReference>
<comment type="caution">
    <text evidence="2">The sequence shown here is derived from an EMBL/GenBank/DDBJ whole genome shotgun (WGS) entry which is preliminary data.</text>
</comment>
<gene>
    <name evidence="2" type="ORF">B5G17_04205</name>
</gene>
<evidence type="ECO:0000313" key="3">
    <source>
        <dbReference type="Proteomes" id="UP000196329"/>
    </source>
</evidence>
<name>A0A1Y3VC70_BACUN</name>